<evidence type="ECO:0000256" key="1">
    <source>
        <dbReference type="SAM" id="SignalP"/>
    </source>
</evidence>
<reference evidence="2 3" key="1">
    <citation type="submission" date="2018-11" db="EMBL/GenBank/DDBJ databases">
        <title>Genome sequence and assembly of Colletotrichum sidae.</title>
        <authorList>
            <person name="Gan P."/>
            <person name="Shirasu K."/>
        </authorList>
    </citation>
    <scope>NUCLEOTIDE SEQUENCE [LARGE SCALE GENOMIC DNA]</scope>
    <source>
        <strain evidence="2 3">CBS 518.97</strain>
    </source>
</reference>
<feature type="signal peptide" evidence="1">
    <location>
        <begin position="1"/>
        <end position="19"/>
    </location>
</feature>
<evidence type="ECO:0000313" key="3">
    <source>
        <dbReference type="Proteomes" id="UP000295604"/>
    </source>
</evidence>
<name>A0A4R8TTB0_9PEZI</name>
<comment type="caution">
    <text evidence="2">The sequence shown here is derived from an EMBL/GenBank/DDBJ whole genome shotgun (WGS) entry which is preliminary data.</text>
</comment>
<organism evidence="2 3">
    <name type="scientific">Colletotrichum sidae</name>
    <dbReference type="NCBI Taxonomy" id="1347389"/>
    <lineage>
        <taxon>Eukaryota</taxon>
        <taxon>Fungi</taxon>
        <taxon>Dikarya</taxon>
        <taxon>Ascomycota</taxon>
        <taxon>Pezizomycotina</taxon>
        <taxon>Sordariomycetes</taxon>
        <taxon>Hypocreomycetidae</taxon>
        <taxon>Glomerellales</taxon>
        <taxon>Glomerellaceae</taxon>
        <taxon>Colletotrichum</taxon>
        <taxon>Colletotrichum orbiculare species complex</taxon>
    </lineage>
</organism>
<keyword evidence="1" id="KW-0732">Signal</keyword>
<protein>
    <submittedName>
        <fullName evidence="2">Uncharacterized protein</fullName>
    </submittedName>
</protein>
<gene>
    <name evidence="2" type="ORF">C8034_v006318</name>
</gene>
<dbReference type="Proteomes" id="UP000295604">
    <property type="component" value="Unassembled WGS sequence"/>
</dbReference>
<feature type="chain" id="PRO_5020444984" evidence="1">
    <location>
        <begin position="20"/>
        <end position="123"/>
    </location>
</feature>
<proteinExistence type="predicted"/>
<sequence>MKFLPALALFFLGPTLCQSKQVTCVAAPAPKKDPSDSGKFESFVLSGLMAKCGGQSLQVTYLDGSLRIITTPDAFKAIVRVNGRGSGGSVLGDSKTFWIDPNADCAIAEPNITPESISCFNIV</sequence>
<evidence type="ECO:0000313" key="2">
    <source>
        <dbReference type="EMBL" id="TEA22043.1"/>
    </source>
</evidence>
<dbReference type="EMBL" id="QAPF01000010">
    <property type="protein sequence ID" value="TEA22043.1"/>
    <property type="molecule type" value="Genomic_DNA"/>
</dbReference>
<dbReference type="AlphaFoldDB" id="A0A4R8TTB0"/>
<keyword evidence="3" id="KW-1185">Reference proteome</keyword>
<accession>A0A4R8TTB0</accession>